<evidence type="ECO:0000256" key="1">
    <source>
        <dbReference type="ARBA" id="ARBA00022669"/>
    </source>
</evidence>
<dbReference type="AlphaFoldDB" id="A0A914CC35"/>
<feature type="domain" description="GH18" evidence="2">
    <location>
        <begin position="1"/>
        <end position="123"/>
    </location>
</feature>
<dbReference type="InterPro" id="IPR001002">
    <property type="entry name" value="Chitin-bd_1"/>
</dbReference>
<reference evidence="4" key="1">
    <citation type="submission" date="2022-11" db="UniProtKB">
        <authorList>
            <consortium name="WormBaseParasite"/>
        </authorList>
    </citation>
    <scope>IDENTIFICATION</scope>
</reference>
<dbReference type="InterPro" id="IPR017853">
    <property type="entry name" value="GH"/>
</dbReference>
<dbReference type="Proteomes" id="UP000887540">
    <property type="component" value="Unplaced"/>
</dbReference>
<dbReference type="Pfam" id="PF00704">
    <property type="entry name" value="Glyco_hydro_18"/>
    <property type="match status" value="1"/>
</dbReference>
<keyword evidence="3" id="KW-1185">Reference proteome</keyword>
<organism evidence="3 4">
    <name type="scientific">Acrobeloides nanus</name>
    <dbReference type="NCBI Taxonomy" id="290746"/>
    <lineage>
        <taxon>Eukaryota</taxon>
        <taxon>Metazoa</taxon>
        <taxon>Ecdysozoa</taxon>
        <taxon>Nematoda</taxon>
        <taxon>Chromadorea</taxon>
        <taxon>Rhabditida</taxon>
        <taxon>Tylenchina</taxon>
        <taxon>Cephalobomorpha</taxon>
        <taxon>Cephaloboidea</taxon>
        <taxon>Cephalobidae</taxon>
        <taxon>Acrobeloides</taxon>
    </lineage>
</organism>
<evidence type="ECO:0000259" key="2">
    <source>
        <dbReference type="PROSITE" id="PS51910"/>
    </source>
</evidence>
<dbReference type="SMART" id="SM00270">
    <property type="entry name" value="ChtBD1"/>
    <property type="match status" value="3"/>
</dbReference>
<dbReference type="PANTHER" id="PTHR46073">
    <property type="entry name" value="CHITINASE"/>
    <property type="match status" value="1"/>
</dbReference>
<dbReference type="SUPFAM" id="SSF54556">
    <property type="entry name" value="Chitinase insertion domain"/>
    <property type="match status" value="1"/>
</dbReference>
<evidence type="ECO:0000313" key="3">
    <source>
        <dbReference type="Proteomes" id="UP000887540"/>
    </source>
</evidence>
<dbReference type="CDD" id="cd10909">
    <property type="entry name" value="ChtBD1_GH18_2"/>
    <property type="match status" value="1"/>
</dbReference>
<dbReference type="InterPro" id="IPR029070">
    <property type="entry name" value="Chitinase_insertion_sf"/>
</dbReference>
<dbReference type="PROSITE" id="PS51910">
    <property type="entry name" value="GH18_2"/>
    <property type="match status" value="1"/>
</dbReference>
<accession>A0A914CC35</accession>
<dbReference type="PANTHER" id="PTHR46073:SF4">
    <property type="entry name" value="GH18 DOMAIN-CONTAINING PROTEIN"/>
    <property type="match status" value="1"/>
</dbReference>
<dbReference type="Gene3D" id="3.30.60.10">
    <property type="entry name" value="Endochitinase-like"/>
    <property type="match status" value="2"/>
</dbReference>
<dbReference type="GO" id="GO:0005975">
    <property type="term" value="P:carbohydrate metabolic process"/>
    <property type="evidence" value="ECO:0007669"/>
    <property type="project" value="InterPro"/>
</dbReference>
<keyword evidence="1" id="KW-0147">Chitin-binding</keyword>
<dbReference type="GO" id="GO:0008061">
    <property type="term" value="F:chitin binding"/>
    <property type="evidence" value="ECO:0007669"/>
    <property type="project" value="UniProtKB-KW"/>
</dbReference>
<proteinExistence type="predicted"/>
<dbReference type="Gene3D" id="3.20.20.80">
    <property type="entry name" value="Glycosidases"/>
    <property type="match status" value="1"/>
</dbReference>
<dbReference type="InterPro" id="IPR001223">
    <property type="entry name" value="Glyco_hydro18_cat"/>
</dbReference>
<dbReference type="InterPro" id="IPR036861">
    <property type="entry name" value="Endochitinase-like_sf"/>
</dbReference>
<dbReference type="Gene3D" id="3.10.50.10">
    <property type="match status" value="1"/>
</dbReference>
<name>A0A914CC35_9BILA</name>
<protein>
    <submittedName>
        <fullName evidence="4">GH18 domain-containing protein</fullName>
    </submittedName>
</protein>
<evidence type="ECO:0000313" key="4">
    <source>
        <dbReference type="WBParaSite" id="ACRNAN_Path_725.g2747.t1"/>
    </source>
</evidence>
<sequence length="370" mass="41312">MGIPFYGRFWHNVGAAVDPNDAMWRLAEPNSKGEFDGGYVAWRDLEPNGWDQKLTRFHERSRAPYIWNEKNRTFLGFENMQSVDEKVLYAMEKNLGGLMIWAIDLDDDYESLLKIVSERDFCSNMTNSSSYQCSPINEQRWWTFDDGEDLAGMCGKSAPLYNGYYPICDPDDPAYACCGHYGYCGSGSEFCDCPTCVDYGKNPAKILEEPIKPSQTIRWYTMDAGDGRRGRCGRTAPPLPDGQIPICNPDDPAAYCCSNGGYCGNTKDHCECDGCVDFKKIPNYVYKPATWWTFIQAPENVGKCGPLAPRLPSGTIPKCDPDSGIAHCCSSAGYCGTGETYCLCEGCIDFKANPDYEYKVAELPKNQTNV</sequence>
<dbReference type="WBParaSite" id="ACRNAN_Path_725.g2747.t1">
    <property type="protein sequence ID" value="ACRNAN_Path_725.g2747.t1"/>
    <property type="gene ID" value="ACRNAN_Path_725.g2747"/>
</dbReference>
<dbReference type="SUPFAM" id="SSF57016">
    <property type="entry name" value="Plant lectins/antimicrobial peptides"/>
    <property type="match status" value="1"/>
</dbReference>
<dbReference type="SUPFAM" id="SSF51445">
    <property type="entry name" value="(Trans)glycosidases"/>
    <property type="match status" value="1"/>
</dbReference>